<dbReference type="STRING" id="418459.E3K5S5"/>
<dbReference type="AlphaFoldDB" id="E3K5S5"/>
<dbReference type="KEGG" id="pgr:PGTG_05817"/>
<accession>E3K5S5</accession>
<dbReference type="OMA" id="AWPNNEA"/>
<dbReference type="VEuPathDB" id="FungiDB:PGTG_05817"/>
<gene>
    <name evidence="1" type="ORF">PGTG_05817</name>
</gene>
<dbReference type="OrthoDB" id="2408877at2759"/>
<evidence type="ECO:0000313" key="2">
    <source>
        <dbReference type="Proteomes" id="UP000008783"/>
    </source>
</evidence>
<dbReference type="RefSeq" id="XP_003323915.1">
    <property type="nucleotide sequence ID" value="XM_003323867.1"/>
</dbReference>
<dbReference type="InParanoid" id="E3K5S5"/>
<dbReference type="HOGENOM" id="CLU_1960651_0_0_1"/>
<keyword evidence="2" id="KW-1185">Reference proteome</keyword>
<evidence type="ECO:0000313" key="1">
    <source>
        <dbReference type="EMBL" id="EFP79496.1"/>
    </source>
</evidence>
<organism evidence="1 2">
    <name type="scientific">Puccinia graminis f. sp. tritici (strain CRL 75-36-700-3 / race SCCL)</name>
    <name type="common">Black stem rust fungus</name>
    <dbReference type="NCBI Taxonomy" id="418459"/>
    <lineage>
        <taxon>Eukaryota</taxon>
        <taxon>Fungi</taxon>
        <taxon>Dikarya</taxon>
        <taxon>Basidiomycota</taxon>
        <taxon>Pucciniomycotina</taxon>
        <taxon>Pucciniomycetes</taxon>
        <taxon>Pucciniales</taxon>
        <taxon>Pucciniaceae</taxon>
        <taxon>Puccinia</taxon>
    </lineage>
</organism>
<sequence length="128" mass="14322">MTCSSFFKLTKEISGNPVFYNDSNHPQSPVHEQLMVTLKRLGCDRSGVSVRALATFFRIGEGTVELYTDQCMMAILTLRPQLLEWPTAEARDEIQSWFGNVGFKNCVGLVDRTLAVLSTCPQLDGPDY</sequence>
<reference key="1">
    <citation type="submission" date="2007-01" db="EMBL/GenBank/DDBJ databases">
        <title>The Genome Sequence of Puccinia graminis f. sp. tritici Strain CRL 75-36-700-3.</title>
        <authorList>
            <consortium name="The Broad Institute Genome Sequencing Platform"/>
            <person name="Birren B."/>
            <person name="Lander E."/>
            <person name="Galagan J."/>
            <person name="Nusbaum C."/>
            <person name="Devon K."/>
            <person name="Cuomo C."/>
            <person name="Jaffe D."/>
            <person name="Butler J."/>
            <person name="Alvarez P."/>
            <person name="Gnerre S."/>
            <person name="Grabherr M."/>
            <person name="Mauceli E."/>
            <person name="Brockman W."/>
            <person name="Young S."/>
            <person name="LaButti K."/>
            <person name="Sykes S."/>
            <person name="DeCaprio D."/>
            <person name="Crawford M."/>
            <person name="Koehrsen M."/>
            <person name="Engels R."/>
            <person name="Montgomery P."/>
            <person name="Pearson M."/>
            <person name="Howarth C."/>
            <person name="Larson L."/>
            <person name="White J."/>
            <person name="Zeng Q."/>
            <person name="Kodira C."/>
            <person name="Yandava C."/>
            <person name="Alvarado L."/>
            <person name="O'Leary S."/>
            <person name="Szabo L."/>
            <person name="Dean R."/>
            <person name="Schein J."/>
        </authorList>
    </citation>
    <scope>NUCLEOTIDE SEQUENCE</scope>
    <source>
        <strain>CRL 75-36-700-3</strain>
    </source>
</reference>
<dbReference type="EMBL" id="DS178273">
    <property type="protein sequence ID" value="EFP79496.1"/>
    <property type="molecule type" value="Genomic_DNA"/>
</dbReference>
<proteinExistence type="predicted"/>
<protein>
    <submittedName>
        <fullName evidence="1">Uncharacterized protein</fullName>
    </submittedName>
</protein>
<dbReference type="Proteomes" id="UP000008783">
    <property type="component" value="Unassembled WGS sequence"/>
</dbReference>
<reference evidence="2" key="2">
    <citation type="journal article" date="2011" name="Proc. Natl. Acad. Sci. U.S.A.">
        <title>Obligate biotrophy features unraveled by the genomic analysis of rust fungi.</title>
        <authorList>
            <person name="Duplessis S."/>
            <person name="Cuomo C.A."/>
            <person name="Lin Y.-C."/>
            <person name="Aerts A."/>
            <person name="Tisserant E."/>
            <person name="Veneault-Fourrey C."/>
            <person name="Joly D.L."/>
            <person name="Hacquard S."/>
            <person name="Amselem J."/>
            <person name="Cantarel B.L."/>
            <person name="Chiu R."/>
            <person name="Coutinho P.M."/>
            <person name="Feau N."/>
            <person name="Field M."/>
            <person name="Frey P."/>
            <person name="Gelhaye E."/>
            <person name="Goldberg J."/>
            <person name="Grabherr M.G."/>
            <person name="Kodira C.D."/>
            <person name="Kohler A."/>
            <person name="Kuees U."/>
            <person name="Lindquist E.A."/>
            <person name="Lucas S.M."/>
            <person name="Mago R."/>
            <person name="Mauceli E."/>
            <person name="Morin E."/>
            <person name="Murat C."/>
            <person name="Pangilinan J.L."/>
            <person name="Park R."/>
            <person name="Pearson M."/>
            <person name="Quesneville H."/>
            <person name="Rouhier N."/>
            <person name="Sakthikumar S."/>
            <person name="Salamov A.A."/>
            <person name="Schmutz J."/>
            <person name="Selles B."/>
            <person name="Shapiro H."/>
            <person name="Tanguay P."/>
            <person name="Tuskan G.A."/>
            <person name="Henrissat B."/>
            <person name="Van de Peer Y."/>
            <person name="Rouze P."/>
            <person name="Ellis J.G."/>
            <person name="Dodds P.N."/>
            <person name="Schein J.E."/>
            <person name="Zhong S."/>
            <person name="Hamelin R.C."/>
            <person name="Grigoriev I.V."/>
            <person name="Szabo L.J."/>
            <person name="Martin F."/>
        </authorList>
    </citation>
    <scope>NUCLEOTIDE SEQUENCE [LARGE SCALE GENOMIC DNA]</scope>
    <source>
        <strain evidence="2">CRL 75-36-700-3 / race SCCL</strain>
    </source>
</reference>
<dbReference type="GeneID" id="10531324"/>
<name>E3K5S5_PUCGT</name>